<accession>A0A392TIW2</accession>
<reference evidence="2 3" key="1">
    <citation type="journal article" date="2018" name="Front. Plant Sci.">
        <title>Red Clover (Trifolium pratense) and Zigzag Clover (T. medium) - A Picture of Genomic Similarities and Differences.</title>
        <authorList>
            <person name="Dluhosova J."/>
            <person name="Istvanek J."/>
            <person name="Nedelnik J."/>
            <person name="Repkova J."/>
        </authorList>
    </citation>
    <scope>NUCLEOTIDE SEQUENCE [LARGE SCALE GENOMIC DNA]</scope>
    <source>
        <strain evidence="3">cv. 10/8</strain>
        <tissue evidence="2">Leaf</tissue>
    </source>
</reference>
<proteinExistence type="predicted"/>
<keyword evidence="3" id="KW-1185">Reference proteome</keyword>
<name>A0A392TIW2_9FABA</name>
<dbReference type="InterPro" id="IPR001623">
    <property type="entry name" value="DnaJ_domain"/>
</dbReference>
<dbReference type="Pfam" id="PF00226">
    <property type="entry name" value="DnaJ"/>
    <property type="match status" value="1"/>
</dbReference>
<evidence type="ECO:0000259" key="1">
    <source>
        <dbReference type="PROSITE" id="PS50076"/>
    </source>
</evidence>
<feature type="domain" description="J" evidence="1">
    <location>
        <begin position="46"/>
        <end position="82"/>
    </location>
</feature>
<dbReference type="EMBL" id="LXQA010576333">
    <property type="protein sequence ID" value="MCI60150.1"/>
    <property type="molecule type" value="Genomic_DNA"/>
</dbReference>
<dbReference type="InterPro" id="IPR036869">
    <property type="entry name" value="J_dom_sf"/>
</dbReference>
<dbReference type="Gene3D" id="1.10.287.110">
    <property type="entry name" value="DnaJ domain"/>
    <property type="match status" value="1"/>
</dbReference>
<feature type="non-terminal residue" evidence="2">
    <location>
        <position position="82"/>
    </location>
</feature>
<sequence length="82" mass="9215">MDVDGQPIVSSNCLPGSNCLLPDKAEDFNNNPSVGDKAEDEGEYAHQYELLGLSHLATEEQIRERYFEFALKNHPDKLVHTL</sequence>
<dbReference type="SUPFAM" id="SSF46565">
    <property type="entry name" value="Chaperone J-domain"/>
    <property type="match status" value="1"/>
</dbReference>
<dbReference type="Proteomes" id="UP000265520">
    <property type="component" value="Unassembled WGS sequence"/>
</dbReference>
<evidence type="ECO:0000313" key="3">
    <source>
        <dbReference type="Proteomes" id="UP000265520"/>
    </source>
</evidence>
<dbReference type="PROSITE" id="PS50076">
    <property type="entry name" value="DNAJ_2"/>
    <property type="match status" value="1"/>
</dbReference>
<evidence type="ECO:0000313" key="2">
    <source>
        <dbReference type="EMBL" id="MCI60150.1"/>
    </source>
</evidence>
<dbReference type="CDD" id="cd06257">
    <property type="entry name" value="DnaJ"/>
    <property type="match status" value="1"/>
</dbReference>
<organism evidence="2 3">
    <name type="scientific">Trifolium medium</name>
    <dbReference type="NCBI Taxonomy" id="97028"/>
    <lineage>
        <taxon>Eukaryota</taxon>
        <taxon>Viridiplantae</taxon>
        <taxon>Streptophyta</taxon>
        <taxon>Embryophyta</taxon>
        <taxon>Tracheophyta</taxon>
        <taxon>Spermatophyta</taxon>
        <taxon>Magnoliopsida</taxon>
        <taxon>eudicotyledons</taxon>
        <taxon>Gunneridae</taxon>
        <taxon>Pentapetalae</taxon>
        <taxon>rosids</taxon>
        <taxon>fabids</taxon>
        <taxon>Fabales</taxon>
        <taxon>Fabaceae</taxon>
        <taxon>Papilionoideae</taxon>
        <taxon>50 kb inversion clade</taxon>
        <taxon>NPAAA clade</taxon>
        <taxon>Hologalegina</taxon>
        <taxon>IRL clade</taxon>
        <taxon>Trifolieae</taxon>
        <taxon>Trifolium</taxon>
    </lineage>
</organism>
<protein>
    <recommendedName>
        <fullName evidence="1">J domain-containing protein</fullName>
    </recommendedName>
</protein>
<dbReference type="AlphaFoldDB" id="A0A392TIW2"/>
<comment type="caution">
    <text evidence="2">The sequence shown here is derived from an EMBL/GenBank/DDBJ whole genome shotgun (WGS) entry which is preliminary data.</text>
</comment>